<reference evidence="2" key="1">
    <citation type="journal article" date="2023" name="Access Microbiol">
        <title>De-novo genome assembly for Akanthomyces muscarius, a biocontrol agent of insect agricultural pests.</title>
        <authorList>
            <person name="Erdos Z."/>
            <person name="Studholme D.J."/>
            <person name="Raymond B."/>
            <person name="Sharma M."/>
        </authorList>
    </citation>
    <scope>NUCLEOTIDE SEQUENCE</scope>
    <source>
        <strain evidence="2">Ve6</strain>
    </source>
</reference>
<proteinExistence type="predicted"/>
<feature type="chain" id="PRO_5040992305" evidence="1">
    <location>
        <begin position="25"/>
        <end position="237"/>
    </location>
</feature>
<feature type="signal peptide" evidence="1">
    <location>
        <begin position="1"/>
        <end position="24"/>
    </location>
</feature>
<dbReference type="EMBL" id="JAJHUN010000005">
    <property type="protein sequence ID" value="KAJ4159461.1"/>
    <property type="molecule type" value="Genomic_DNA"/>
</dbReference>
<gene>
    <name evidence="2" type="ORF">LMH87_008361</name>
</gene>
<evidence type="ECO:0000313" key="2">
    <source>
        <dbReference type="EMBL" id="KAJ4159461.1"/>
    </source>
</evidence>
<accession>A0A9W8QK98</accession>
<keyword evidence="1" id="KW-0732">Signal</keyword>
<dbReference type="RefSeq" id="XP_056057460.1">
    <property type="nucleotide sequence ID" value="XM_056197500.1"/>
</dbReference>
<dbReference type="KEGG" id="amus:LMH87_008361"/>
<protein>
    <submittedName>
        <fullName evidence="2">Uncharacterized protein</fullName>
    </submittedName>
</protein>
<dbReference type="AlphaFoldDB" id="A0A9W8QK98"/>
<organism evidence="2 3">
    <name type="scientific">Akanthomyces muscarius</name>
    <name type="common">Entomopathogenic fungus</name>
    <name type="synonym">Lecanicillium muscarium</name>
    <dbReference type="NCBI Taxonomy" id="2231603"/>
    <lineage>
        <taxon>Eukaryota</taxon>
        <taxon>Fungi</taxon>
        <taxon>Dikarya</taxon>
        <taxon>Ascomycota</taxon>
        <taxon>Pezizomycotina</taxon>
        <taxon>Sordariomycetes</taxon>
        <taxon>Hypocreomycetidae</taxon>
        <taxon>Hypocreales</taxon>
        <taxon>Cordycipitaceae</taxon>
        <taxon>Akanthomyces</taxon>
    </lineage>
</organism>
<comment type="caution">
    <text evidence="2">The sequence shown here is derived from an EMBL/GenBank/DDBJ whole genome shotgun (WGS) entry which is preliminary data.</text>
</comment>
<dbReference type="GeneID" id="80895520"/>
<evidence type="ECO:0000313" key="3">
    <source>
        <dbReference type="Proteomes" id="UP001144673"/>
    </source>
</evidence>
<name>A0A9W8QK98_AKAMU</name>
<evidence type="ECO:0000256" key="1">
    <source>
        <dbReference type="SAM" id="SignalP"/>
    </source>
</evidence>
<keyword evidence="3" id="KW-1185">Reference proteome</keyword>
<dbReference type="Proteomes" id="UP001144673">
    <property type="component" value="Unassembled WGS sequence"/>
</dbReference>
<sequence>MGLSQRLLHISVLMGALWLCLAAAHDILEVDADATMTATVEVPTAKEVEELGWKIEAQLALMHEAHEHLIRIETLTRCPAEDIRDTPGRAWPGGPQEDKEKREQQRWRWCKSVPELVFPSGQVPDWDFEALYTMNWTNVDDAYAQRFQWRTRHCGKLNKTLQQGQRSMQFIFKEMAAEFPKKQCDYTTQSANAAVVWEWNCLASKRRAGDDTIYALDAGPEVVIQLSIVSLPQDKAI</sequence>